<reference evidence="2" key="1">
    <citation type="submission" date="2018-07" db="EMBL/GenBank/DDBJ databases">
        <title>Giant CbK-like Caulobacter bacteriophages have genetically divergent genomes.</title>
        <authorList>
            <person name="Wilson K.M."/>
            <person name="Ely B."/>
        </authorList>
    </citation>
    <scope>NUCLEOTIDE SEQUENCE [LARGE SCALE GENOMIC DNA]</scope>
</reference>
<evidence type="ECO:0000313" key="2">
    <source>
        <dbReference type="Proteomes" id="UP000259421"/>
    </source>
</evidence>
<protein>
    <submittedName>
        <fullName evidence="1">Uncharacterized protein</fullName>
    </submittedName>
</protein>
<sequence length="243" mass="26775">MGWSDCGDDSKGRPIGYGHAATCDQEGCTAEIHRGLAYACGDMHGSSPGCEGYFCDEHMGSAWDPGVQQYIQVCAKCEADLENAKAEAYKDVLLSAVRVAAPAPDFKPIDSKRIDVFLQGHFVGSLKARDSGSWEFVDEGFTMTMGKDAPSAVSRCIEHFTQPPLTHRQLRARIMALMVEWDDEDLHLLPTGSGLVSESEEKSIVAAKERHANWTVKIEPNQEVMDRLKDMARERNAQVKIIA</sequence>
<name>A0A385EEE7_9CAUD</name>
<organism evidence="1 2">
    <name type="scientific">Caulobacter phage CcrBL9</name>
    <dbReference type="NCBI Taxonomy" id="2283270"/>
    <lineage>
        <taxon>Viruses</taxon>
        <taxon>Duplodnaviria</taxon>
        <taxon>Heunggongvirae</taxon>
        <taxon>Uroviricota</taxon>
        <taxon>Caudoviricetes</taxon>
        <taxon>Jeanschmidtviridae</taxon>
        <taxon>Bertelyvirus</taxon>
        <taxon>Bertelyvirus BL9</taxon>
    </lineage>
</organism>
<gene>
    <name evidence="1" type="ORF">CcrBL9_gp381</name>
</gene>
<reference evidence="1 2" key="2">
    <citation type="submission" date="2018-09" db="EMBL/GenBank/DDBJ databases">
        <title>Giant CbK-like Caulobacter bacteriophages have genetically divergent genomes.</title>
        <authorList>
            <person name="Wilson K."/>
            <person name="Ely B."/>
        </authorList>
    </citation>
    <scope>NUCLEOTIDE SEQUENCE [LARGE SCALE GENOMIC DNA]</scope>
</reference>
<keyword evidence="2" id="KW-1185">Reference proteome</keyword>
<proteinExistence type="predicted"/>
<dbReference type="Proteomes" id="UP000259421">
    <property type="component" value="Segment"/>
</dbReference>
<evidence type="ECO:0000313" key="1">
    <source>
        <dbReference type="EMBL" id="AXQ69405.1"/>
    </source>
</evidence>
<accession>A0A385EEE7</accession>
<dbReference type="EMBL" id="MH588546">
    <property type="protein sequence ID" value="AXQ69405.1"/>
    <property type="molecule type" value="Genomic_DNA"/>
</dbReference>